<organism evidence="4 5">
    <name type="scientific">Durusdinium trenchii</name>
    <dbReference type="NCBI Taxonomy" id="1381693"/>
    <lineage>
        <taxon>Eukaryota</taxon>
        <taxon>Sar</taxon>
        <taxon>Alveolata</taxon>
        <taxon>Dinophyceae</taxon>
        <taxon>Suessiales</taxon>
        <taxon>Symbiodiniaceae</taxon>
        <taxon>Durusdinium</taxon>
    </lineage>
</organism>
<dbReference type="InterPro" id="IPR015943">
    <property type="entry name" value="WD40/YVTN_repeat-like_dom_sf"/>
</dbReference>
<keyword evidence="4" id="KW-0282">Flagellum</keyword>
<dbReference type="InterPro" id="IPR011047">
    <property type="entry name" value="Quinoprotein_ADH-like_sf"/>
</dbReference>
<name>A0ABP0LLW6_9DINO</name>
<dbReference type="Proteomes" id="UP001642464">
    <property type="component" value="Unassembled WGS sequence"/>
</dbReference>
<dbReference type="InterPro" id="IPR050630">
    <property type="entry name" value="WD_repeat_EMAP"/>
</dbReference>
<proteinExistence type="predicted"/>
<evidence type="ECO:0000313" key="4">
    <source>
        <dbReference type="EMBL" id="CAK9040182.1"/>
    </source>
</evidence>
<dbReference type="EMBL" id="CAXAMM010016989">
    <property type="protein sequence ID" value="CAK9040182.1"/>
    <property type="molecule type" value="Genomic_DNA"/>
</dbReference>
<dbReference type="Pfam" id="PF00400">
    <property type="entry name" value="WD40"/>
    <property type="match status" value="4"/>
</dbReference>
<keyword evidence="1 3" id="KW-0853">WD repeat</keyword>
<dbReference type="PANTHER" id="PTHR13720">
    <property type="entry name" value="WD-40 REPEAT PROTEIN"/>
    <property type="match status" value="1"/>
</dbReference>
<dbReference type="PANTHER" id="PTHR13720:SF53">
    <property type="entry name" value="ANAPHASE-PROMOTING COMPLEX SUBUNIT 4 WD40 DOMAIN-CONTAINING PROTEIN"/>
    <property type="match status" value="1"/>
</dbReference>
<keyword evidence="4" id="KW-0969">Cilium</keyword>
<dbReference type="Gene3D" id="2.130.10.10">
    <property type="entry name" value="YVTN repeat-like/Quinoprotein amine dehydrogenase"/>
    <property type="match status" value="3"/>
</dbReference>
<keyword evidence="2" id="KW-0677">Repeat</keyword>
<gene>
    <name evidence="4" type="ORF">SCF082_LOCUS23416</name>
</gene>
<keyword evidence="4" id="KW-0966">Cell projection</keyword>
<feature type="repeat" description="WD" evidence="3">
    <location>
        <begin position="102"/>
        <end position="143"/>
    </location>
</feature>
<feature type="repeat" description="WD" evidence="3">
    <location>
        <begin position="558"/>
        <end position="592"/>
    </location>
</feature>
<sequence length="598" mass="64916">MDPVELEHVIGFSGDHANVVCCHPRDPRCVLVGMGRNVVLQNLDDDHDQKFLQGHDEAVSAVAVSANGTFVASGQEGSKRSAVPEAEIIVWDLAQQVDVYRLRGIRGGVRSVGFSSDEMFLAGSGMDGSLFIWDMQTGELLANMSTNNVTTSLKWDVPRPGDNPRRPEYLLYATVGHQVMSFRLRYSVASMQYQVQEEPFRLPAGLVREYMDCTLSPCGEMLMLCTSVGDVNVYQISSQVYRASFPLCSGGAQTIHSEGPFVFVGGGDGTIKRLVGQGADWRLDNEISVQGSVSSLTSSRDEHSITLVAGTTSGNVYTIDANTMAVVREIKSESQGLVAVAFKRGSSVDEVLAGFESGAVRAFDARKGGGRQVWEIAVAHRDGVSSLCSTHLFYATGGLRGGVRLWSRTSKSQLFEFSDHISRPVTGLLPDVKQAHLLHSCGADKCVFTYDLKKERRMVQHQWRDGGVLTALTQRLDSENELLTAGTDGCLLTWDCDVEHPVSQVQVHGQALGFSCVQVSPLTGHFVAASSTDARVRIWDLATGALVATTPGNGFVGISAISWSPDEKQIVAVGEDKCITVWNFYADAVLQTNEEKHK</sequence>
<dbReference type="InterPro" id="IPR001680">
    <property type="entry name" value="WD40_rpt"/>
</dbReference>
<dbReference type="PROSITE" id="PS00678">
    <property type="entry name" value="WD_REPEATS_1"/>
    <property type="match status" value="2"/>
</dbReference>
<dbReference type="SUPFAM" id="SSF50998">
    <property type="entry name" value="Quinoprotein alcohol dehydrogenase-like"/>
    <property type="match status" value="1"/>
</dbReference>
<keyword evidence="5" id="KW-1185">Reference proteome</keyword>
<evidence type="ECO:0000256" key="3">
    <source>
        <dbReference type="PROSITE-ProRule" id="PRU00221"/>
    </source>
</evidence>
<dbReference type="PROSITE" id="PS50294">
    <property type="entry name" value="WD_REPEATS_REGION"/>
    <property type="match status" value="1"/>
</dbReference>
<comment type="caution">
    <text evidence="4">The sequence shown here is derived from an EMBL/GenBank/DDBJ whole genome shotgun (WGS) entry which is preliminary data.</text>
</comment>
<dbReference type="SMART" id="SM00320">
    <property type="entry name" value="WD40"/>
    <property type="match status" value="9"/>
</dbReference>
<dbReference type="InterPro" id="IPR019775">
    <property type="entry name" value="WD40_repeat_CS"/>
</dbReference>
<evidence type="ECO:0000256" key="2">
    <source>
        <dbReference type="ARBA" id="ARBA00022737"/>
    </source>
</evidence>
<reference evidence="4 5" key="1">
    <citation type="submission" date="2024-02" db="EMBL/GenBank/DDBJ databases">
        <authorList>
            <person name="Chen Y."/>
            <person name="Shah S."/>
            <person name="Dougan E. K."/>
            <person name="Thang M."/>
            <person name="Chan C."/>
        </authorList>
    </citation>
    <scope>NUCLEOTIDE SEQUENCE [LARGE SCALE GENOMIC DNA]</scope>
</reference>
<dbReference type="PROSITE" id="PS50082">
    <property type="entry name" value="WD_REPEATS_2"/>
    <property type="match status" value="3"/>
</dbReference>
<feature type="repeat" description="WD" evidence="3">
    <location>
        <begin position="507"/>
        <end position="549"/>
    </location>
</feature>
<protein>
    <submittedName>
        <fullName evidence="4">Cilia- and flagella-associated protein 52</fullName>
    </submittedName>
</protein>
<accession>A0ABP0LLW6</accession>
<evidence type="ECO:0000313" key="5">
    <source>
        <dbReference type="Proteomes" id="UP001642464"/>
    </source>
</evidence>
<evidence type="ECO:0000256" key="1">
    <source>
        <dbReference type="ARBA" id="ARBA00022574"/>
    </source>
</evidence>